<proteinExistence type="predicted"/>
<evidence type="ECO:0000313" key="1">
    <source>
        <dbReference type="EMBL" id="MDR6211726.1"/>
    </source>
</evidence>
<keyword evidence="2" id="KW-1185">Reference proteome</keyword>
<dbReference type="EMBL" id="JAVIZJ010000011">
    <property type="protein sequence ID" value="MDR6211726.1"/>
    <property type="molecule type" value="Genomic_DNA"/>
</dbReference>
<name>A0ACC6ILU4_9ACTN</name>
<comment type="caution">
    <text evidence="1">The sequence shown here is derived from an EMBL/GenBank/DDBJ whole genome shotgun (WGS) entry which is preliminary data.</text>
</comment>
<evidence type="ECO:0000313" key="2">
    <source>
        <dbReference type="Proteomes" id="UP001261666"/>
    </source>
</evidence>
<reference evidence="1" key="1">
    <citation type="submission" date="2023-08" db="EMBL/GenBank/DDBJ databases">
        <title>Functional and genomic diversity of the sorghum phyllosphere microbiome.</title>
        <authorList>
            <person name="Shade A."/>
        </authorList>
    </citation>
    <scope>NUCLEOTIDE SEQUENCE</scope>
    <source>
        <strain evidence="1">SORGH_AS_0885</strain>
    </source>
</reference>
<sequence>MTEPLAPAQPAQPVQPLHHHPDPRRWAVLATCCLALFLVGLDTTAVNVALPAIGADLGIAPAALPWVVDAYTLVLASLLISSGALADRFGRRRLLRAGLVLFAAASALCALAPTPGLLVAARAVQGVGASMLSPVGLAIVVGVFPDARERARAVGAWAGVFGASMAVGPLLGGALVDLAGWRWVFGIVVPVAVLALGLTVRVVPESRVDHPRRLDLPGQVLLTAVVGGAVALLIEAPHRGATSPAVLMGAGALLIAVVLLVGVELRRTDPLLDPRLLRVPAFAGAVVAAIAVFVALNAALLATSLHLQDGRGASPTAVGAVTLPLALAATLVAPVSGVLVGRCGPRGPLAAAGGLLALAGALLRFGPDDITPGRLAIGLLVLGIGFGLANAPITTTAVSSLPPERAGVAGGITSAARQLGAALGIAAAGAVLARAAVGSEATTADVVPGIWALVLTCGAIVAGLASVLPRSRGRGA</sequence>
<organism evidence="1 2">
    <name type="scientific">Nocardioides zeae</name>
    <dbReference type="NCBI Taxonomy" id="1457234"/>
    <lineage>
        <taxon>Bacteria</taxon>
        <taxon>Bacillati</taxon>
        <taxon>Actinomycetota</taxon>
        <taxon>Actinomycetes</taxon>
        <taxon>Propionibacteriales</taxon>
        <taxon>Nocardioidaceae</taxon>
        <taxon>Nocardioides</taxon>
    </lineage>
</organism>
<accession>A0ACC6ILU4</accession>
<protein>
    <submittedName>
        <fullName evidence="1">EmrB/QacA subfamily drug resistance transporter</fullName>
    </submittedName>
</protein>
<gene>
    <name evidence="1" type="ORF">QE364_003454</name>
</gene>
<dbReference type="Proteomes" id="UP001261666">
    <property type="component" value="Unassembled WGS sequence"/>
</dbReference>